<evidence type="ECO:0000313" key="9">
    <source>
        <dbReference type="EMBL" id="KAL0562774.1"/>
    </source>
</evidence>
<evidence type="ECO:0000256" key="8">
    <source>
        <dbReference type="RuleBase" id="RU000461"/>
    </source>
</evidence>
<evidence type="ECO:0000313" key="10">
    <source>
        <dbReference type="Proteomes" id="UP001465976"/>
    </source>
</evidence>
<gene>
    <name evidence="9" type="ORF">V5O48_019305</name>
</gene>
<protein>
    <recommendedName>
        <fullName evidence="11">Cytochrome P450</fullName>
    </recommendedName>
</protein>
<keyword evidence="4 8" id="KW-0479">Metal-binding</keyword>
<evidence type="ECO:0008006" key="11">
    <source>
        <dbReference type="Google" id="ProtNLM"/>
    </source>
</evidence>
<dbReference type="InterPro" id="IPR001128">
    <property type="entry name" value="Cyt_P450"/>
</dbReference>
<evidence type="ECO:0000256" key="1">
    <source>
        <dbReference type="ARBA" id="ARBA00001971"/>
    </source>
</evidence>
<name>A0ABR3EIR1_9AGAR</name>
<keyword evidence="5 8" id="KW-0560">Oxidoreductase</keyword>
<evidence type="ECO:0000256" key="2">
    <source>
        <dbReference type="ARBA" id="ARBA00010617"/>
    </source>
</evidence>
<dbReference type="PANTHER" id="PTHR46300">
    <property type="entry name" value="P450, PUTATIVE (EUROFUNG)-RELATED-RELATED"/>
    <property type="match status" value="1"/>
</dbReference>
<dbReference type="Proteomes" id="UP001465976">
    <property type="component" value="Unassembled WGS sequence"/>
</dbReference>
<proteinExistence type="inferred from homology"/>
<accession>A0ABR3EIR1</accession>
<dbReference type="InterPro" id="IPR017972">
    <property type="entry name" value="Cyt_P450_CS"/>
</dbReference>
<evidence type="ECO:0000256" key="5">
    <source>
        <dbReference type="ARBA" id="ARBA00023002"/>
    </source>
</evidence>
<dbReference type="SUPFAM" id="SSF48264">
    <property type="entry name" value="Cytochrome P450"/>
    <property type="match status" value="1"/>
</dbReference>
<dbReference type="Gene3D" id="1.10.630.10">
    <property type="entry name" value="Cytochrome P450"/>
    <property type="match status" value="1"/>
</dbReference>
<reference evidence="9 10" key="1">
    <citation type="submission" date="2024-02" db="EMBL/GenBank/DDBJ databases">
        <title>A draft genome for the cacao thread blight pathogen Marasmius crinis-equi.</title>
        <authorList>
            <person name="Cohen S.P."/>
            <person name="Baruah I.K."/>
            <person name="Amoako-Attah I."/>
            <person name="Bukari Y."/>
            <person name="Meinhardt L.W."/>
            <person name="Bailey B.A."/>
        </authorList>
    </citation>
    <scope>NUCLEOTIDE SEQUENCE [LARGE SCALE GENOMIC DNA]</scope>
    <source>
        <strain evidence="9 10">GH-76</strain>
    </source>
</reference>
<evidence type="ECO:0000256" key="7">
    <source>
        <dbReference type="ARBA" id="ARBA00023033"/>
    </source>
</evidence>
<keyword evidence="7 8" id="KW-0503">Monooxygenase</keyword>
<keyword evidence="10" id="KW-1185">Reference proteome</keyword>
<dbReference type="EMBL" id="JBAHYK010004549">
    <property type="protein sequence ID" value="KAL0562774.1"/>
    <property type="molecule type" value="Genomic_DNA"/>
</dbReference>
<keyword evidence="3 8" id="KW-0349">Heme</keyword>
<dbReference type="PROSITE" id="PS00086">
    <property type="entry name" value="CYTOCHROME_P450"/>
    <property type="match status" value="1"/>
</dbReference>
<dbReference type="PRINTS" id="PR00465">
    <property type="entry name" value="EP450IV"/>
</dbReference>
<comment type="similarity">
    <text evidence="2 8">Belongs to the cytochrome P450 family.</text>
</comment>
<dbReference type="InterPro" id="IPR050364">
    <property type="entry name" value="Cytochrome_P450_fung"/>
</dbReference>
<evidence type="ECO:0000256" key="3">
    <source>
        <dbReference type="ARBA" id="ARBA00022617"/>
    </source>
</evidence>
<organism evidence="9 10">
    <name type="scientific">Marasmius crinis-equi</name>
    <dbReference type="NCBI Taxonomy" id="585013"/>
    <lineage>
        <taxon>Eukaryota</taxon>
        <taxon>Fungi</taxon>
        <taxon>Dikarya</taxon>
        <taxon>Basidiomycota</taxon>
        <taxon>Agaricomycotina</taxon>
        <taxon>Agaricomycetes</taxon>
        <taxon>Agaricomycetidae</taxon>
        <taxon>Agaricales</taxon>
        <taxon>Marasmiineae</taxon>
        <taxon>Marasmiaceae</taxon>
        <taxon>Marasmius</taxon>
    </lineage>
</organism>
<comment type="caution">
    <text evidence="9">The sequence shown here is derived from an EMBL/GenBank/DDBJ whole genome shotgun (WGS) entry which is preliminary data.</text>
</comment>
<evidence type="ECO:0000256" key="6">
    <source>
        <dbReference type="ARBA" id="ARBA00023004"/>
    </source>
</evidence>
<keyword evidence="6 8" id="KW-0408">Iron</keyword>
<dbReference type="Pfam" id="PF00067">
    <property type="entry name" value="p450"/>
    <property type="match status" value="1"/>
</dbReference>
<dbReference type="PANTHER" id="PTHR46300:SF7">
    <property type="entry name" value="P450, PUTATIVE (EUROFUNG)-RELATED"/>
    <property type="match status" value="1"/>
</dbReference>
<sequence length="114" mass="12472">MAHDPEVYKDPFTFNPDRFLATPGHEPEKDPRDLVFGFGRRICPGRVLADASVFISCASVLSCFEISQVVEGGIPAPIDSEQTTGTISHPSPFKCKIVPRSEKAISLIQADEQL</sequence>
<dbReference type="InterPro" id="IPR002403">
    <property type="entry name" value="Cyt_P450_E_grp-IV"/>
</dbReference>
<dbReference type="InterPro" id="IPR036396">
    <property type="entry name" value="Cyt_P450_sf"/>
</dbReference>
<evidence type="ECO:0000256" key="4">
    <source>
        <dbReference type="ARBA" id="ARBA00022723"/>
    </source>
</evidence>
<comment type="cofactor">
    <cofactor evidence="1">
        <name>heme</name>
        <dbReference type="ChEBI" id="CHEBI:30413"/>
    </cofactor>
</comment>